<dbReference type="VEuPathDB" id="FungiDB:PADG_12477"/>
<reference evidence="2 3" key="1">
    <citation type="journal article" date="2011" name="PLoS Genet.">
        <title>Comparative genomic analysis of human fungal pathogens causing paracoccidioidomycosis.</title>
        <authorList>
            <person name="Desjardins C.A."/>
            <person name="Champion M.D."/>
            <person name="Holder J.W."/>
            <person name="Muszewska A."/>
            <person name="Goldberg J."/>
            <person name="Bailao A.M."/>
            <person name="Brigido M.M."/>
            <person name="Ferreira M.E."/>
            <person name="Garcia A.M."/>
            <person name="Grynberg M."/>
            <person name="Gujja S."/>
            <person name="Heiman D.I."/>
            <person name="Henn M.R."/>
            <person name="Kodira C.D."/>
            <person name="Leon-Narvaez H."/>
            <person name="Longo L.V."/>
            <person name="Ma L.J."/>
            <person name="Malavazi I."/>
            <person name="Matsuo A.L."/>
            <person name="Morais F.V."/>
            <person name="Pereira M."/>
            <person name="Rodriguez-Brito S."/>
            <person name="Sakthikumar S."/>
            <person name="Salem-Izacc S.M."/>
            <person name="Sykes S.M."/>
            <person name="Teixeira M.M."/>
            <person name="Vallejo M.C."/>
            <person name="Walter M.E."/>
            <person name="Yandava C."/>
            <person name="Young S."/>
            <person name="Zeng Q."/>
            <person name="Zucker J."/>
            <person name="Felipe M.S."/>
            <person name="Goldman G.H."/>
            <person name="Haas B.J."/>
            <person name="McEwen J.G."/>
            <person name="Nino-Vega G."/>
            <person name="Puccia R."/>
            <person name="San-Blas G."/>
            <person name="Soares C.M."/>
            <person name="Birren B.W."/>
            <person name="Cuomo C.A."/>
        </authorList>
    </citation>
    <scope>NUCLEOTIDE SEQUENCE [LARGE SCALE GENOMIC DNA]</scope>
    <source>
        <strain evidence="2 3">Pb18</strain>
    </source>
</reference>
<organism evidence="2 3">
    <name type="scientific">Paracoccidioides brasiliensis (strain Pb18)</name>
    <dbReference type="NCBI Taxonomy" id="502780"/>
    <lineage>
        <taxon>Eukaryota</taxon>
        <taxon>Fungi</taxon>
        <taxon>Dikarya</taxon>
        <taxon>Ascomycota</taxon>
        <taxon>Pezizomycotina</taxon>
        <taxon>Eurotiomycetes</taxon>
        <taxon>Eurotiomycetidae</taxon>
        <taxon>Onygenales</taxon>
        <taxon>Ajellomycetaceae</taxon>
        <taxon>Paracoccidioides</taxon>
    </lineage>
</organism>
<sequence>MASERQSSEGGTSASDFSHSQPALPEQEGRLFSTPFLCRGLKMDLFSPAIGDGDDLPYF</sequence>
<dbReference type="RefSeq" id="XP_010763849.1">
    <property type="nucleotide sequence ID" value="XM_010765547.1"/>
</dbReference>
<name>A0A0A0HTX0_PARBD</name>
<feature type="compositionally biased region" description="Polar residues" evidence="1">
    <location>
        <begin position="1"/>
        <end position="21"/>
    </location>
</feature>
<evidence type="ECO:0000313" key="3">
    <source>
        <dbReference type="Proteomes" id="UP000001628"/>
    </source>
</evidence>
<dbReference type="HOGENOM" id="CLU_2961449_0_0_1"/>
<feature type="region of interest" description="Disordered" evidence="1">
    <location>
        <begin position="1"/>
        <end position="28"/>
    </location>
</feature>
<dbReference type="GeneID" id="22588374"/>
<protein>
    <submittedName>
        <fullName evidence="2">Uncharacterized protein</fullName>
    </submittedName>
</protein>
<gene>
    <name evidence="2" type="ORF">PADG_12477</name>
</gene>
<proteinExistence type="predicted"/>
<dbReference type="AlphaFoldDB" id="A0A0A0HTX0"/>
<dbReference type="Proteomes" id="UP000001628">
    <property type="component" value="Unassembled WGS sequence"/>
</dbReference>
<dbReference type="KEGG" id="pbn:PADG_12477"/>
<dbReference type="InParanoid" id="A0A0A0HTX0"/>
<evidence type="ECO:0000313" key="2">
    <source>
        <dbReference type="EMBL" id="KGM91456.1"/>
    </source>
</evidence>
<evidence type="ECO:0000256" key="1">
    <source>
        <dbReference type="SAM" id="MobiDB-lite"/>
    </source>
</evidence>
<keyword evidence="3" id="KW-1185">Reference proteome</keyword>
<dbReference type="EMBL" id="KN275974">
    <property type="protein sequence ID" value="KGM91456.1"/>
    <property type="molecule type" value="Genomic_DNA"/>
</dbReference>
<accession>A0A0A0HTX0</accession>